<gene>
    <name evidence="1" type="ORF">Fcan01_25871</name>
</gene>
<dbReference type="Proteomes" id="UP000198287">
    <property type="component" value="Unassembled WGS sequence"/>
</dbReference>
<comment type="caution">
    <text evidence="1">The sequence shown here is derived from an EMBL/GenBank/DDBJ whole genome shotgun (WGS) entry which is preliminary data.</text>
</comment>
<dbReference type="EMBL" id="LNIX01000039">
    <property type="protein sequence ID" value="OXA39387.1"/>
    <property type="molecule type" value="Genomic_DNA"/>
</dbReference>
<proteinExistence type="predicted"/>
<evidence type="ECO:0000313" key="1">
    <source>
        <dbReference type="EMBL" id="OXA39387.1"/>
    </source>
</evidence>
<accession>A0A226D3R0</accession>
<dbReference type="OrthoDB" id="8006133at2759"/>
<organism evidence="1 2">
    <name type="scientific">Folsomia candida</name>
    <name type="common">Springtail</name>
    <dbReference type="NCBI Taxonomy" id="158441"/>
    <lineage>
        <taxon>Eukaryota</taxon>
        <taxon>Metazoa</taxon>
        <taxon>Ecdysozoa</taxon>
        <taxon>Arthropoda</taxon>
        <taxon>Hexapoda</taxon>
        <taxon>Collembola</taxon>
        <taxon>Entomobryomorpha</taxon>
        <taxon>Isotomoidea</taxon>
        <taxon>Isotomidae</taxon>
        <taxon>Proisotominae</taxon>
        <taxon>Folsomia</taxon>
    </lineage>
</organism>
<dbReference type="AlphaFoldDB" id="A0A226D3R0"/>
<keyword evidence="2" id="KW-1185">Reference proteome</keyword>
<protein>
    <submittedName>
        <fullName evidence="1">Uncharacterized protein</fullName>
    </submittedName>
</protein>
<name>A0A226D3R0_FOLCA</name>
<reference evidence="1 2" key="1">
    <citation type="submission" date="2015-12" db="EMBL/GenBank/DDBJ databases">
        <title>The genome of Folsomia candida.</title>
        <authorList>
            <person name="Faddeeva A."/>
            <person name="Derks M.F."/>
            <person name="Anvar Y."/>
            <person name="Smit S."/>
            <person name="Van Straalen N."/>
            <person name="Roelofs D."/>
        </authorList>
    </citation>
    <scope>NUCLEOTIDE SEQUENCE [LARGE SCALE GENOMIC DNA]</scope>
    <source>
        <strain evidence="1 2">VU population</strain>
        <tissue evidence="1">Whole body</tissue>
    </source>
</reference>
<sequence>MEYSEVTRALEELGLEKYVNEFKIKIINSSIDCAKCCYKQHSISQAVDDEKSNFSASLLDEKEMEDRGLRCVELFRNSSLQLTPKRKGVRKNPRILQFTPTKTDLTSTQTPPEFQDGPTINEQNSHVNISDVISQPSFVFETPPFARIPDNVQYIQVNNQNSDTGRNNIYGFNIEEILLTDENARRIINSKIPANDFILRSDRQAVAGVLIKEIMRCLGT</sequence>
<feature type="non-terminal residue" evidence="1">
    <location>
        <position position="220"/>
    </location>
</feature>
<evidence type="ECO:0000313" key="2">
    <source>
        <dbReference type="Proteomes" id="UP000198287"/>
    </source>
</evidence>